<reference evidence="16" key="1">
    <citation type="journal article" date="2023" name="Mol. Phylogenet. Evol.">
        <title>Genome-scale phylogeny and comparative genomics of the fungal order Sordariales.</title>
        <authorList>
            <person name="Hensen N."/>
            <person name="Bonometti L."/>
            <person name="Westerberg I."/>
            <person name="Brannstrom I.O."/>
            <person name="Guillou S."/>
            <person name="Cros-Aarteil S."/>
            <person name="Calhoun S."/>
            <person name="Haridas S."/>
            <person name="Kuo A."/>
            <person name="Mondo S."/>
            <person name="Pangilinan J."/>
            <person name="Riley R."/>
            <person name="LaButti K."/>
            <person name="Andreopoulos B."/>
            <person name="Lipzen A."/>
            <person name="Chen C."/>
            <person name="Yan M."/>
            <person name="Daum C."/>
            <person name="Ng V."/>
            <person name="Clum A."/>
            <person name="Steindorff A."/>
            <person name="Ohm R.A."/>
            <person name="Martin F."/>
            <person name="Silar P."/>
            <person name="Natvig D.O."/>
            <person name="Lalanne C."/>
            <person name="Gautier V."/>
            <person name="Ament-Velasquez S.L."/>
            <person name="Kruys A."/>
            <person name="Hutchinson M.I."/>
            <person name="Powell A.J."/>
            <person name="Barry K."/>
            <person name="Miller A.N."/>
            <person name="Grigoriev I.V."/>
            <person name="Debuchy R."/>
            <person name="Gladieux P."/>
            <person name="Hiltunen Thoren M."/>
            <person name="Johannesson H."/>
        </authorList>
    </citation>
    <scope>NUCLEOTIDE SEQUENCE</scope>
    <source>
        <strain evidence="16">PSN243</strain>
    </source>
</reference>
<dbReference type="Pfam" id="PF00730">
    <property type="entry name" value="HhH-GPD"/>
    <property type="match status" value="1"/>
</dbReference>
<evidence type="ECO:0000313" key="17">
    <source>
        <dbReference type="Proteomes" id="UP001321760"/>
    </source>
</evidence>
<evidence type="ECO:0000256" key="1">
    <source>
        <dbReference type="ARBA" id="ARBA00000843"/>
    </source>
</evidence>
<dbReference type="GO" id="GO:0000701">
    <property type="term" value="F:purine-specific mismatch base pair DNA N-glycosylase activity"/>
    <property type="evidence" value="ECO:0007669"/>
    <property type="project" value="UniProtKB-EC"/>
</dbReference>
<comment type="function">
    <text evidence="13">Adenine glycosylase active on G-A mispairs.</text>
</comment>
<evidence type="ECO:0000256" key="2">
    <source>
        <dbReference type="ARBA" id="ARBA00008343"/>
    </source>
</evidence>
<dbReference type="InterPro" id="IPR029119">
    <property type="entry name" value="MutY_C"/>
</dbReference>
<dbReference type="GO" id="GO:0006285">
    <property type="term" value="P:base-excision repair, AP site formation"/>
    <property type="evidence" value="ECO:0007669"/>
    <property type="project" value="UniProtKB-ARBA"/>
</dbReference>
<evidence type="ECO:0000256" key="3">
    <source>
        <dbReference type="ARBA" id="ARBA00012045"/>
    </source>
</evidence>
<feature type="region of interest" description="Disordered" evidence="14">
    <location>
        <begin position="416"/>
        <end position="436"/>
    </location>
</feature>
<dbReference type="GO" id="GO:0046872">
    <property type="term" value="F:metal ion binding"/>
    <property type="evidence" value="ECO:0007669"/>
    <property type="project" value="UniProtKB-UniRule"/>
</dbReference>
<evidence type="ECO:0000256" key="9">
    <source>
        <dbReference type="ARBA" id="ARBA00023004"/>
    </source>
</evidence>
<evidence type="ECO:0000256" key="7">
    <source>
        <dbReference type="ARBA" id="ARBA00022763"/>
    </source>
</evidence>
<dbReference type="InterPro" id="IPR023170">
    <property type="entry name" value="HhH_base_excis_C"/>
</dbReference>
<dbReference type="InterPro" id="IPR044298">
    <property type="entry name" value="MIG/MutY"/>
</dbReference>
<dbReference type="SUPFAM" id="SSF55811">
    <property type="entry name" value="Nudix"/>
    <property type="match status" value="1"/>
</dbReference>
<comment type="similarity">
    <text evidence="2 13">Belongs to the Nth/MutY family.</text>
</comment>
<dbReference type="SMART" id="SM00478">
    <property type="entry name" value="ENDO3c"/>
    <property type="match status" value="1"/>
</dbReference>
<feature type="domain" description="HhH-GPD" evidence="15">
    <location>
        <begin position="167"/>
        <end position="334"/>
    </location>
</feature>
<dbReference type="PANTHER" id="PTHR42944:SF1">
    <property type="entry name" value="ADENINE DNA GLYCOSYLASE"/>
    <property type="match status" value="1"/>
</dbReference>
<evidence type="ECO:0000256" key="8">
    <source>
        <dbReference type="ARBA" id="ARBA00022801"/>
    </source>
</evidence>
<dbReference type="SMART" id="SM00525">
    <property type="entry name" value="FES"/>
    <property type="match status" value="1"/>
</dbReference>
<dbReference type="CDD" id="cd03431">
    <property type="entry name" value="NUDIX_DNA_Glycosylase_C-MutY"/>
    <property type="match status" value="1"/>
</dbReference>
<feature type="compositionally biased region" description="Pro residues" evidence="14">
    <location>
        <begin position="91"/>
        <end position="104"/>
    </location>
</feature>
<keyword evidence="12 13" id="KW-0326">Glycosidase</keyword>
<dbReference type="EC" id="3.2.2.31" evidence="3 13"/>
<dbReference type="AlphaFoldDB" id="A0AAV9GIT7"/>
<dbReference type="Pfam" id="PF14815">
    <property type="entry name" value="NUDIX_4"/>
    <property type="match status" value="1"/>
</dbReference>
<dbReference type="SUPFAM" id="SSF48150">
    <property type="entry name" value="DNA-glycosylase"/>
    <property type="match status" value="1"/>
</dbReference>
<dbReference type="FunFam" id="1.10.340.30:FF:000002">
    <property type="entry name" value="Adenine DNA glycosylase"/>
    <property type="match status" value="1"/>
</dbReference>
<sequence length="623" mass="68766">MMRRSQRAAASRAASNLRQQTTASPDPGSDAGSSPEPTPAPSSSEDDEPSPPPTKRRKFAPTKSRSSKPNPNTTAPIANPNPDFKPKPLTLLPPPPNPLPPSRIHPPSYHHPLLLSVPQSRTALLSWFTTVHSSRLMPWRKPFLQPSSTPHHLLAKRAYEVWISEVMLQQTRVATVVAYWNRWMDKWPTIEDLAAAKEEEVLSLWQGLGYYSRAKRVHEAARVVVGEMGGLLPAEVGELVARVPGVGRYTAGAIAAIVFGRAEAMVDGNVVRVLCRQLGVFGDGKGREVVEGIWEVAAELARVVARDGVEDGQETPVSEVPGRWGQALMELGSTVCTPKPNCRACPVTETCRAYQEGLALARGEKGGRVLQDVEDICGVCHPWAECEEVSDEDDEAAPKRKKARLAGKKSTVSAYFTAPSKSDSSPGATRAPSDREMEIIVPHARKFPLRKPKKKVREEEIVVCGIRRRSDGKYLIHQRPEKGLLANMWELPSHTLPKTTENLCKAREAASTEYVAELLSKGKKGSGDRKRKTTQTAALDKLRCGGEMATVTWLFSHLKHTMYVHMFEDLSTGQESSAHRSKWASIEEIEEVSMGTGMRNCWEVAKSVGTSWTTSSRHRERRE</sequence>
<evidence type="ECO:0000256" key="12">
    <source>
        <dbReference type="ARBA" id="ARBA00023295"/>
    </source>
</evidence>
<dbReference type="GO" id="GO:0034039">
    <property type="term" value="F:8-oxo-7,8-dihydroguanine DNA N-glycosylase activity"/>
    <property type="evidence" value="ECO:0007669"/>
    <property type="project" value="TreeGrafter"/>
</dbReference>
<evidence type="ECO:0000256" key="10">
    <source>
        <dbReference type="ARBA" id="ARBA00023014"/>
    </source>
</evidence>
<evidence type="ECO:0000256" key="13">
    <source>
        <dbReference type="RuleBase" id="RU365096"/>
    </source>
</evidence>
<organism evidence="16 17">
    <name type="scientific">Podospora aff. communis PSN243</name>
    <dbReference type="NCBI Taxonomy" id="3040156"/>
    <lineage>
        <taxon>Eukaryota</taxon>
        <taxon>Fungi</taxon>
        <taxon>Dikarya</taxon>
        <taxon>Ascomycota</taxon>
        <taxon>Pezizomycotina</taxon>
        <taxon>Sordariomycetes</taxon>
        <taxon>Sordariomycetidae</taxon>
        <taxon>Sordariales</taxon>
        <taxon>Podosporaceae</taxon>
        <taxon>Podospora</taxon>
    </lineage>
</organism>
<dbReference type="CDD" id="cd00056">
    <property type="entry name" value="ENDO3c"/>
    <property type="match status" value="1"/>
</dbReference>
<dbReference type="GO" id="GO:0006298">
    <property type="term" value="P:mismatch repair"/>
    <property type="evidence" value="ECO:0007669"/>
    <property type="project" value="TreeGrafter"/>
</dbReference>
<dbReference type="InterPro" id="IPR015797">
    <property type="entry name" value="NUDIX_hydrolase-like_dom_sf"/>
</dbReference>
<name>A0AAV9GIT7_9PEZI</name>
<keyword evidence="10" id="KW-0411">Iron-sulfur</keyword>
<keyword evidence="9 13" id="KW-0408">Iron</keyword>
<dbReference type="GO" id="GO:0035485">
    <property type="term" value="F:adenine/guanine mispair binding"/>
    <property type="evidence" value="ECO:0007669"/>
    <property type="project" value="TreeGrafter"/>
</dbReference>
<feature type="region of interest" description="Disordered" evidence="14">
    <location>
        <begin position="1"/>
        <end position="105"/>
    </location>
</feature>
<comment type="cofactor">
    <cofactor evidence="13">
        <name>[4Fe-4S] cluster</name>
        <dbReference type="ChEBI" id="CHEBI:49883"/>
    </cofactor>
    <text evidence="13">Binds 1 [4Fe-4S] cluster.</text>
</comment>
<keyword evidence="17" id="KW-1185">Reference proteome</keyword>
<feature type="compositionally biased region" description="Low complexity" evidence="14">
    <location>
        <begin position="7"/>
        <end position="35"/>
    </location>
</feature>
<accession>A0AAV9GIT7</accession>
<evidence type="ECO:0000313" key="16">
    <source>
        <dbReference type="EMBL" id="KAK4447840.1"/>
    </source>
</evidence>
<evidence type="ECO:0000259" key="15">
    <source>
        <dbReference type="SMART" id="SM00478"/>
    </source>
</evidence>
<dbReference type="Gene3D" id="1.10.340.30">
    <property type="entry name" value="Hypothetical protein, domain 2"/>
    <property type="match status" value="1"/>
</dbReference>
<feature type="compositionally biased region" description="Low complexity" evidence="14">
    <location>
        <begin position="69"/>
        <end position="90"/>
    </location>
</feature>
<evidence type="ECO:0000256" key="11">
    <source>
        <dbReference type="ARBA" id="ARBA00023204"/>
    </source>
</evidence>
<dbReference type="InterPro" id="IPR003265">
    <property type="entry name" value="HhH-GPD_domain"/>
</dbReference>
<reference evidence="16" key="2">
    <citation type="submission" date="2023-05" db="EMBL/GenBank/DDBJ databases">
        <authorList>
            <consortium name="Lawrence Berkeley National Laboratory"/>
            <person name="Steindorff A."/>
            <person name="Hensen N."/>
            <person name="Bonometti L."/>
            <person name="Westerberg I."/>
            <person name="Brannstrom I.O."/>
            <person name="Guillou S."/>
            <person name="Cros-Aarteil S."/>
            <person name="Calhoun S."/>
            <person name="Haridas S."/>
            <person name="Kuo A."/>
            <person name="Mondo S."/>
            <person name="Pangilinan J."/>
            <person name="Riley R."/>
            <person name="Labutti K."/>
            <person name="Andreopoulos B."/>
            <person name="Lipzen A."/>
            <person name="Chen C."/>
            <person name="Yanf M."/>
            <person name="Daum C."/>
            <person name="Ng V."/>
            <person name="Clum A."/>
            <person name="Ohm R."/>
            <person name="Martin F."/>
            <person name="Silar P."/>
            <person name="Natvig D."/>
            <person name="Lalanne C."/>
            <person name="Gautier V."/>
            <person name="Ament-Velasquez S.L."/>
            <person name="Kruys A."/>
            <person name="Hutchinson M.I."/>
            <person name="Powell A.J."/>
            <person name="Barry K."/>
            <person name="Miller A.N."/>
            <person name="Grigoriev I.V."/>
            <person name="Debuchy R."/>
            <person name="Gladieux P."/>
            <person name="Thoren M.H."/>
            <person name="Johannesson H."/>
        </authorList>
    </citation>
    <scope>NUCLEOTIDE SEQUENCE</scope>
    <source>
        <strain evidence="16">PSN243</strain>
    </source>
</reference>
<dbReference type="Gene3D" id="3.90.79.10">
    <property type="entry name" value="Nucleoside Triphosphate Pyrophosphohydrolase"/>
    <property type="match status" value="1"/>
</dbReference>
<dbReference type="PANTHER" id="PTHR42944">
    <property type="entry name" value="ADENINE DNA GLYCOSYLASE"/>
    <property type="match status" value="1"/>
</dbReference>
<dbReference type="EMBL" id="MU865947">
    <property type="protein sequence ID" value="KAK4447840.1"/>
    <property type="molecule type" value="Genomic_DNA"/>
</dbReference>
<evidence type="ECO:0000256" key="6">
    <source>
        <dbReference type="ARBA" id="ARBA00022723"/>
    </source>
</evidence>
<dbReference type="GO" id="GO:0005634">
    <property type="term" value="C:nucleus"/>
    <property type="evidence" value="ECO:0007669"/>
    <property type="project" value="TreeGrafter"/>
</dbReference>
<dbReference type="Gene3D" id="1.10.1670.10">
    <property type="entry name" value="Helix-hairpin-Helix base-excision DNA repair enzymes (C-terminal)"/>
    <property type="match status" value="1"/>
</dbReference>
<gene>
    <name evidence="16" type="ORF">QBC34DRAFT_329263</name>
</gene>
<keyword evidence="6" id="KW-0479">Metal-binding</keyword>
<evidence type="ECO:0000256" key="4">
    <source>
        <dbReference type="ARBA" id="ARBA00022023"/>
    </source>
</evidence>
<proteinExistence type="inferred from homology"/>
<keyword evidence="11" id="KW-0234">DNA repair</keyword>
<dbReference type="GO" id="GO:0051539">
    <property type="term" value="F:4 iron, 4 sulfur cluster binding"/>
    <property type="evidence" value="ECO:0007669"/>
    <property type="project" value="UniProtKB-UniRule"/>
</dbReference>
<evidence type="ECO:0000256" key="14">
    <source>
        <dbReference type="SAM" id="MobiDB-lite"/>
    </source>
</evidence>
<dbReference type="InterPro" id="IPR011257">
    <property type="entry name" value="DNA_glycosylase"/>
</dbReference>
<keyword evidence="7 13" id="KW-0227">DNA damage</keyword>
<feature type="compositionally biased region" description="Polar residues" evidence="14">
    <location>
        <begin position="416"/>
        <end position="427"/>
    </location>
</feature>
<dbReference type="Proteomes" id="UP001321760">
    <property type="component" value="Unassembled WGS sequence"/>
</dbReference>
<dbReference type="InterPro" id="IPR003651">
    <property type="entry name" value="Endonuclease3_FeS-loop_motif"/>
</dbReference>
<comment type="caution">
    <text evidence="16">The sequence shown here is derived from an EMBL/GenBank/DDBJ whole genome shotgun (WGS) entry which is preliminary data.</text>
</comment>
<evidence type="ECO:0000256" key="5">
    <source>
        <dbReference type="ARBA" id="ARBA00022485"/>
    </source>
</evidence>
<keyword evidence="5" id="KW-0004">4Fe-4S</keyword>
<keyword evidence="8" id="KW-0378">Hydrolase</keyword>
<comment type="catalytic activity">
    <reaction evidence="1 13">
        <text>Hydrolyzes free adenine bases from 7,8-dihydro-8-oxoguanine:adenine mismatched double-stranded DNA, leaving an apurinic site.</text>
        <dbReference type="EC" id="3.2.2.31"/>
    </reaction>
</comment>
<protein>
    <recommendedName>
        <fullName evidence="4 13">Adenine DNA glycosylase</fullName>
        <ecNumber evidence="3 13">3.2.2.31</ecNumber>
    </recommendedName>
</protein>
<dbReference type="GO" id="GO:0032357">
    <property type="term" value="F:oxidized purine DNA binding"/>
    <property type="evidence" value="ECO:0007669"/>
    <property type="project" value="TreeGrafter"/>
</dbReference>